<proteinExistence type="predicted"/>
<dbReference type="RefSeq" id="WP_086755831.1">
    <property type="nucleotide sequence ID" value="NZ_JAGJBZ010000006.1"/>
</dbReference>
<name>A0ABU4KZC8_9ACTN</name>
<dbReference type="InterPro" id="IPR012349">
    <property type="entry name" value="Split_barrel_FMN-bd"/>
</dbReference>
<evidence type="ECO:0000313" key="1">
    <source>
        <dbReference type="EMBL" id="MDX2908729.1"/>
    </source>
</evidence>
<keyword evidence="2" id="KW-1185">Reference proteome</keyword>
<evidence type="ECO:0000313" key="2">
    <source>
        <dbReference type="Proteomes" id="UP001271723"/>
    </source>
</evidence>
<dbReference type="PANTHER" id="PTHR35802">
    <property type="entry name" value="PROTEASE SYNTHASE AND SPORULATION PROTEIN PAI 2"/>
    <property type="match status" value="1"/>
</dbReference>
<gene>
    <name evidence="1" type="ORF">PV517_08450</name>
</gene>
<dbReference type="PANTHER" id="PTHR35802:SF1">
    <property type="entry name" value="PROTEASE SYNTHASE AND SPORULATION PROTEIN PAI 2"/>
    <property type="match status" value="1"/>
</dbReference>
<sequence>MFVPDPYREPDGSWMTELIRLNPFALLVSNGPADADPYATHLPVLRDPEWTGEWTETLAGGRLIGHMNRENPHWTALETGTPVLITFTGPHAYVSPTVYDITPAAPTWDFTSVHVHGVFHKIEAAAPGEDSLEVCKDTVKAYERDFGAARAWDMSRSIDYFATILPAVGAFRVEITGAEGMFKLSQEQDEEIRDRVREDFALRDSTQYRETAGLMDRMEKTGTIKGCPVHH</sequence>
<dbReference type="SUPFAM" id="SSF50475">
    <property type="entry name" value="FMN-binding split barrel"/>
    <property type="match status" value="1"/>
</dbReference>
<protein>
    <submittedName>
        <fullName evidence="1">FMN-binding negative transcriptional regulator</fullName>
    </submittedName>
</protein>
<dbReference type="Proteomes" id="UP001271723">
    <property type="component" value="Unassembled WGS sequence"/>
</dbReference>
<dbReference type="EMBL" id="JARAVY010000003">
    <property type="protein sequence ID" value="MDX2908729.1"/>
    <property type="molecule type" value="Genomic_DNA"/>
</dbReference>
<dbReference type="InterPro" id="IPR007396">
    <property type="entry name" value="TR_PAI2-type"/>
</dbReference>
<dbReference type="PIRSF" id="PIRSF010372">
    <property type="entry name" value="PaiB"/>
    <property type="match status" value="1"/>
</dbReference>
<dbReference type="Gene3D" id="2.30.110.10">
    <property type="entry name" value="Electron Transport, Fmn-binding Protein, Chain A"/>
    <property type="match status" value="1"/>
</dbReference>
<comment type="caution">
    <text evidence="1">The sequence shown here is derived from an EMBL/GenBank/DDBJ whole genome shotgun (WGS) entry which is preliminary data.</text>
</comment>
<accession>A0ABU4KZC8</accession>
<organism evidence="1 2">
    <name type="scientific">Streptomyces griseiscabiei</name>
    <dbReference type="NCBI Taxonomy" id="2993540"/>
    <lineage>
        <taxon>Bacteria</taxon>
        <taxon>Bacillati</taxon>
        <taxon>Actinomycetota</taxon>
        <taxon>Actinomycetes</taxon>
        <taxon>Kitasatosporales</taxon>
        <taxon>Streptomycetaceae</taxon>
        <taxon>Streptomyces</taxon>
    </lineage>
</organism>
<reference evidence="1 2" key="1">
    <citation type="journal article" date="2023" name="Microb. Genom.">
        <title>Mesoterricola silvestris gen. nov., sp. nov., Mesoterricola sediminis sp. nov., Geothrix oryzae sp. nov., Geothrix edaphica sp. nov., Geothrix rubra sp. nov., and Geothrix limicola sp. nov., six novel members of Acidobacteriota isolated from soils.</title>
        <authorList>
            <person name="Weisberg A.J."/>
            <person name="Pearce E."/>
            <person name="Kramer C.G."/>
            <person name="Chang J.H."/>
            <person name="Clarke C.R."/>
        </authorList>
    </citation>
    <scope>NUCLEOTIDE SEQUENCE [LARGE SCALE GENOMIC DNA]</scope>
    <source>
        <strain evidence="1 2">NRRL_B-2795</strain>
    </source>
</reference>
<dbReference type="Pfam" id="PF04299">
    <property type="entry name" value="FMN_bind_2"/>
    <property type="match status" value="1"/>
</dbReference>